<dbReference type="InterPro" id="IPR051916">
    <property type="entry name" value="GPI-anchor_lipid_remodeler"/>
</dbReference>
<dbReference type="InterPro" id="IPR036691">
    <property type="entry name" value="Endo/exonu/phosph_ase_sf"/>
</dbReference>
<protein>
    <submittedName>
        <fullName evidence="2">Endonuclease</fullName>
    </submittedName>
</protein>
<dbReference type="GO" id="GO:0006506">
    <property type="term" value="P:GPI anchor biosynthetic process"/>
    <property type="evidence" value="ECO:0007669"/>
    <property type="project" value="TreeGrafter"/>
</dbReference>
<evidence type="ECO:0000259" key="1">
    <source>
        <dbReference type="Pfam" id="PF03372"/>
    </source>
</evidence>
<dbReference type="InterPro" id="IPR005135">
    <property type="entry name" value="Endo/exonuclease/phosphatase"/>
</dbReference>
<sequence length="249" mass="27580">MSQISCDPSDAATFSVLTYNVHSCIGTDRRLDIRRVADVILESRADIVLLQELDVGRIRTGRMDQAAEIAAFVSMSPHFHAALHVEEEQYGDAILTALPSRRVRAAALPSLGEQRGAIWVEVEVCGQPVQVINTHLGLSRKERMMQVNHLLGDDWLGHSTQRGKPRIFGGDLNAVPSSAAFKTVRKVLHTGDKPNGLRPTFPSRFPLLRLDHLFCDNGVELLDIAVLSTPRARVASDHLPLLARFRLRT</sequence>
<comment type="caution">
    <text evidence="2">The sequence shown here is derived from an EMBL/GenBank/DDBJ whole genome shotgun (WGS) entry which is preliminary data.</text>
</comment>
<dbReference type="EMBL" id="MKIM01000023">
    <property type="protein sequence ID" value="OLP45983.1"/>
    <property type="molecule type" value="Genomic_DNA"/>
</dbReference>
<gene>
    <name evidence="2" type="ORF">BJF95_14805</name>
</gene>
<name>A0A1Q8ZV88_9HYPH</name>
<evidence type="ECO:0000313" key="2">
    <source>
        <dbReference type="EMBL" id="OLP45983.1"/>
    </source>
</evidence>
<dbReference type="RefSeq" id="WP_075638446.1">
    <property type="nucleotide sequence ID" value="NZ_MKIM01000023.1"/>
</dbReference>
<dbReference type="GO" id="GO:0004519">
    <property type="term" value="F:endonuclease activity"/>
    <property type="evidence" value="ECO:0007669"/>
    <property type="project" value="UniProtKB-KW"/>
</dbReference>
<dbReference type="STRING" id="1867956.BJF95_14805"/>
<reference evidence="2 3" key="1">
    <citation type="submission" date="2016-09" db="EMBL/GenBank/DDBJ databases">
        <title>Rhizobium oryziradicis sp. nov., isolated from the root of rice.</title>
        <authorList>
            <person name="Zhao J."/>
            <person name="Zhang X."/>
        </authorList>
    </citation>
    <scope>NUCLEOTIDE SEQUENCE [LARGE SCALE GENOMIC DNA]</scope>
    <source>
        <strain evidence="2 3">N19</strain>
    </source>
</reference>
<dbReference type="Pfam" id="PF03372">
    <property type="entry name" value="Exo_endo_phos"/>
    <property type="match status" value="1"/>
</dbReference>
<dbReference type="Gene3D" id="3.60.10.10">
    <property type="entry name" value="Endonuclease/exonuclease/phosphatase"/>
    <property type="match status" value="1"/>
</dbReference>
<dbReference type="OrthoDB" id="9813425at2"/>
<dbReference type="Proteomes" id="UP000186894">
    <property type="component" value="Unassembled WGS sequence"/>
</dbReference>
<keyword evidence="2" id="KW-0540">Nuclease</keyword>
<organism evidence="2 3">
    <name type="scientific">Rhizobium oryziradicis</name>
    <dbReference type="NCBI Taxonomy" id="1867956"/>
    <lineage>
        <taxon>Bacteria</taxon>
        <taxon>Pseudomonadati</taxon>
        <taxon>Pseudomonadota</taxon>
        <taxon>Alphaproteobacteria</taxon>
        <taxon>Hyphomicrobiales</taxon>
        <taxon>Rhizobiaceae</taxon>
        <taxon>Rhizobium/Agrobacterium group</taxon>
        <taxon>Rhizobium</taxon>
    </lineage>
</organism>
<keyword evidence="2" id="KW-0378">Hydrolase</keyword>
<dbReference type="PANTHER" id="PTHR14859:SF15">
    <property type="entry name" value="ENDONUCLEASE_EXONUCLEASE_PHOSPHATASE DOMAIN-CONTAINING PROTEIN"/>
    <property type="match status" value="1"/>
</dbReference>
<keyword evidence="3" id="KW-1185">Reference proteome</keyword>
<dbReference type="PANTHER" id="PTHR14859">
    <property type="entry name" value="CALCOFLUOR WHITE HYPERSENSITIVE PROTEIN PRECURSOR"/>
    <property type="match status" value="1"/>
</dbReference>
<dbReference type="SUPFAM" id="SSF56219">
    <property type="entry name" value="DNase I-like"/>
    <property type="match status" value="1"/>
</dbReference>
<dbReference type="GO" id="GO:0016020">
    <property type="term" value="C:membrane"/>
    <property type="evidence" value="ECO:0007669"/>
    <property type="project" value="GOC"/>
</dbReference>
<proteinExistence type="predicted"/>
<evidence type="ECO:0000313" key="3">
    <source>
        <dbReference type="Proteomes" id="UP000186894"/>
    </source>
</evidence>
<accession>A0A1Q8ZV88</accession>
<feature type="domain" description="Endonuclease/exonuclease/phosphatase" evidence="1">
    <location>
        <begin position="17"/>
        <end position="238"/>
    </location>
</feature>
<dbReference type="AlphaFoldDB" id="A0A1Q8ZV88"/>
<keyword evidence="2" id="KW-0255">Endonuclease</keyword>